<dbReference type="SMART" id="SM00032">
    <property type="entry name" value="CCP"/>
    <property type="match status" value="8"/>
</dbReference>
<evidence type="ECO:0000313" key="9">
    <source>
        <dbReference type="EMBL" id="KAH3851521.1"/>
    </source>
</evidence>
<organism evidence="9 10">
    <name type="scientific">Dreissena polymorpha</name>
    <name type="common">Zebra mussel</name>
    <name type="synonym">Mytilus polymorpha</name>
    <dbReference type="NCBI Taxonomy" id="45954"/>
    <lineage>
        <taxon>Eukaryota</taxon>
        <taxon>Metazoa</taxon>
        <taxon>Spiralia</taxon>
        <taxon>Lophotrochozoa</taxon>
        <taxon>Mollusca</taxon>
        <taxon>Bivalvia</taxon>
        <taxon>Autobranchia</taxon>
        <taxon>Heteroconchia</taxon>
        <taxon>Euheterodonta</taxon>
        <taxon>Imparidentia</taxon>
        <taxon>Neoheterodontei</taxon>
        <taxon>Myida</taxon>
        <taxon>Dreissenoidea</taxon>
        <taxon>Dreissenidae</taxon>
        <taxon>Dreissena</taxon>
    </lineage>
</organism>
<accession>A0A9D4R1F3</accession>
<comment type="caution">
    <text evidence="4">Lacks conserved residue(s) required for the propagation of feature annotation.</text>
</comment>
<evidence type="ECO:0000256" key="3">
    <source>
        <dbReference type="ARBA" id="ARBA00023157"/>
    </source>
</evidence>
<sequence length="1242" mass="136885">MFESALLLLNVIYLLSGCLCCIPEPDTVYLPVPEASCTFRNKTMCRYIAVPDWQPTEGQSVNNQSSPPEVVLKTGQDDEFYMLFQSVNRTNATVAITSPNLPSGQYQILFSYAMNGQEGLLELNTQVLSSQTSYTRWNQTYTGQMNWIQENVTFRNSENFTIVFKAYDDRASIIGLDHVEVCRACDALSIDNGFITYSNNTAEFNCANGFQLVGDSRLTCSQWQWNNTAPVCRPVDCKLLTAPVHGNVSHNGTTYGSLARIICYSGYRIKGSAISICKASGKWSDTCQMCVPANKTDVIHRTCVGDCTFNGGDQCQYKLDNSWKIRNGPSTIRDRTVITGGQDDNIYAVFEPQEIFPGDPLYSMTSPLLPGGAACLSFYYTIPAVGTTLHVRTRTEENATIELWNVTGRAMKNWTRVNGLVLWQSREYFVEYGAKTGNNLVIGIDNIHLESFYCDIGYNLNRSEVDEYCNSSRTEFPSCQLVDCGHITAPKNGNVSADSTTYGSIATVQCQAGYILNGGSTSECGSNGKWNLTGQTCEPVVCGSFSAPQNGNVTATNTTLGSTAKITCAIGYILSGSNTSTCDVNGRWRSQTQSCTPVDCGYITAPNHGNISANTTTYGSIATVRCQAGYILNGSSTSECGSDGKWKFVGQTCELVDCGPFKSPTNSHLSSGPSTYNSTVPIFCSPGYVLVGNRISTCGENGNWNNADQECVLQTVFLKVKEASCIFEENNTCMCNNASSVQILDGNSNFDVRFESNDSFPLRGHGNACYTMRRDNTSLQQNLSFIMTSPALQPGLYQISFQQMFPFGEVRVDVESENNETSDLESFWKYMERDTKWLNETVNLIEDKIFRIVFRANETKNGLLGIYNIDILKACDLFNISNGHIIVDKNTAYFRCNEGYRLVGNSSATCTQWTWSSEAPSCELIDCGTPIAPSNGYVASNSTSYGSVSTVSCSIGYFVKGNYTGVCGNNQEWTHENTTCLSIDSTMLSAIIPGCSNHGWNIAANLTFLRSLIPNYKSEMQIYLGNASCKGSERRGFLVYDNNFYECMTRNKVSANLNIFENQMVVIFDPETSAASNAYNWTIDLHCNVVDKNIVTSVSTNQLNSDANSISISVFIDPFFRMALPSNPLHVHIGDTVYVKVSSPIRDPEIKLLLKSCYIRPALEKDSRLDSALMQNGCEVESSIHVISISAHEIQFMFQNYAPFALREGMNVICDVAYCNSQELTLDCNQTCNRMLAPVIVG</sequence>
<evidence type="ECO:0000259" key="6">
    <source>
        <dbReference type="PROSITE" id="PS50060"/>
    </source>
</evidence>
<feature type="disulfide bond" evidence="4">
    <location>
        <begin position="626"/>
        <end position="653"/>
    </location>
</feature>
<keyword evidence="4" id="KW-0768">Sushi</keyword>
<feature type="domain" description="Sushi" evidence="7">
    <location>
        <begin position="925"/>
        <end position="982"/>
    </location>
</feature>
<dbReference type="Proteomes" id="UP000828390">
    <property type="component" value="Unassembled WGS sequence"/>
</dbReference>
<proteinExistence type="predicted"/>
<dbReference type="CDD" id="cd00033">
    <property type="entry name" value="CCP"/>
    <property type="match status" value="8"/>
</dbReference>
<feature type="disulfide bond" evidence="4">
    <location>
        <begin position="263"/>
        <end position="290"/>
    </location>
</feature>
<reference evidence="9" key="2">
    <citation type="submission" date="2020-11" db="EMBL/GenBank/DDBJ databases">
        <authorList>
            <person name="McCartney M.A."/>
            <person name="Auch B."/>
            <person name="Kono T."/>
            <person name="Mallez S."/>
            <person name="Becker A."/>
            <person name="Gohl D.M."/>
            <person name="Silverstein K.A.T."/>
            <person name="Koren S."/>
            <person name="Bechman K.B."/>
            <person name="Herman A."/>
            <person name="Abrahante J.E."/>
            <person name="Garbe J."/>
        </authorList>
    </citation>
    <scope>NUCLEOTIDE SEQUENCE</scope>
    <source>
        <strain evidence="9">Duluth1</strain>
        <tissue evidence="9">Whole animal</tissue>
    </source>
</reference>
<dbReference type="SMART" id="SM00137">
    <property type="entry name" value="MAM"/>
    <property type="match status" value="1"/>
</dbReference>
<feature type="domain" description="Sushi" evidence="7">
    <location>
        <begin position="873"/>
        <end position="924"/>
    </location>
</feature>
<dbReference type="Pfam" id="PF00100">
    <property type="entry name" value="Zona_pellucida"/>
    <property type="match status" value="1"/>
</dbReference>
<dbReference type="OrthoDB" id="536948at2759"/>
<dbReference type="Gene3D" id="2.60.40.4100">
    <property type="entry name" value="Zona pellucida, ZP-C domain"/>
    <property type="match status" value="1"/>
</dbReference>
<dbReference type="Gene3D" id="2.60.120.200">
    <property type="match status" value="3"/>
</dbReference>
<dbReference type="Pfam" id="PF00629">
    <property type="entry name" value="MAM"/>
    <property type="match status" value="2"/>
</dbReference>
<evidence type="ECO:0000256" key="1">
    <source>
        <dbReference type="ARBA" id="ARBA00022729"/>
    </source>
</evidence>
<dbReference type="PANTHER" id="PTHR45656:SF4">
    <property type="entry name" value="PROTEIN CBR-CLEC-78"/>
    <property type="match status" value="1"/>
</dbReference>
<dbReference type="Pfam" id="PF00084">
    <property type="entry name" value="Sushi"/>
    <property type="match status" value="8"/>
</dbReference>
<keyword evidence="10" id="KW-1185">Reference proteome</keyword>
<feature type="disulfide bond" evidence="4">
    <location>
        <begin position="510"/>
        <end position="537"/>
    </location>
</feature>
<gene>
    <name evidence="9" type="ORF">DPMN_094003</name>
</gene>
<dbReference type="InterPro" id="IPR013320">
    <property type="entry name" value="ConA-like_dom_sf"/>
</dbReference>
<feature type="chain" id="PRO_5038953907" evidence="5">
    <location>
        <begin position="21"/>
        <end position="1242"/>
    </location>
</feature>
<feature type="domain" description="Sushi" evidence="7">
    <location>
        <begin position="540"/>
        <end position="597"/>
    </location>
</feature>
<dbReference type="EMBL" id="JAIWYP010000003">
    <property type="protein sequence ID" value="KAH3851521.1"/>
    <property type="molecule type" value="Genomic_DNA"/>
</dbReference>
<feature type="domain" description="Sushi" evidence="7">
    <location>
        <begin position="183"/>
        <end position="234"/>
    </location>
</feature>
<dbReference type="GO" id="GO:0016020">
    <property type="term" value="C:membrane"/>
    <property type="evidence" value="ECO:0007669"/>
    <property type="project" value="InterPro"/>
</dbReference>
<keyword evidence="2" id="KW-0677">Repeat</keyword>
<feature type="disulfide bond" evidence="4">
    <location>
        <begin position="953"/>
        <end position="980"/>
    </location>
</feature>
<evidence type="ECO:0000259" key="8">
    <source>
        <dbReference type="PROSITE" id="PS51034"/>
    </source>
</evidence>
<keyword evidence="3 4" id="KW-1015">Disulfide bond</keyword>
<feature type="disulfide bond" evidence="4">
    <location>
        <begin position="684"/>
        <end position="711"/>
    </location>
</feature>
<feature type="signal peptide" evidence="5">
    <location>
        <begin position="1"/>
        <end position="20"/>
    </location>
</feature>
<evidence type="ECO:0000256" key="5">
    <source>
        <dbReference type="SAM" id="SignalP"/>
    </source>
</evidence>
<dbReference type="PROSITE" id="PS50060">
    <property type="entry name" value="MAM_2"/>
    <property type="match status" value="2"/>
</dbReference>
<dbReference type="Gene3D" id="2.10.70.10">
    <property type="entry name" value="Complement Module, domain 1"/>
    <property type="match status" value="8"/>
</dbReference>
<dbReference type="InterPro" id="IPR035976">
    <property type="entry name" value="Sushi/SCR/CCP_sf"/>
</dbReference>
<dbReference type="InterPro" id="IPR051277">
    <property type="entry name" value="SEZ6_CSMD_C4BPB_Regulators"/>
</dbReference>
<dbReference type="InterPro" id="IPR000998">
    <property type="entry name" value="MAM_dom"/>
</dbReference>
<dbReference type="InterPro" id="IPR000436">
    <property type="entry name" value="Sushi_SCR_CCP_dom"/>
</dbReference>
<evidence type="ECO:0000313" key="10">
    <source>
        <dbReference type="Proteomes" id="UP000828390"/>
    </source>
</evidence>
<evidence type="ECO:0000259" key="7">
    <source>
        <dbReference type="PROSITE" id="PS50923"/>
    </source>
</evidence>
<feature type="disulfide bond" evidence="4">
    <location>
        <begin position="568"/>
        <end position="595"/>
    </location>
</feature>
<dbReference type="InterPro" id="IPR001507">
    <property type="entry name" value="ZP_dom"/>
</dbReference>
<dbReference type="PROSITE" id="PS51034">
    <property type="entry name" value="ZP_2"/>
    <property type="match status" value="1"/>
</dbReference>
<keyword evidence="1 5" id="KW-0732">Signal</keyword>
<feature type="domain" description="MAM" evidence="6">
    <location>
        <begin position="305"/>
        <end position="456"/>
    </location>
</feature>
<protein>
    <submittedName>
        <fullName evidence="9">Uncharacterized protein</fullName>
    </submittedName>
</protein>
<feature type="domain" description="Sushi" evidence="7">
    <location>
        <begin position="598"/>
        <end position="655"/>
    </location>
</feature>
<dbReference type="AlphaFoldDB" id="A0A9D4R1F3"/>
<dbReference type="PANTHER" id="PTHR45656">
    <property type="entry name" value="PROTEIN CBR-CLEC-78"/>
    <property type="match status" value="1"/>
</dbReference>
<evidence type="ECO:0000256" key="2">
    <source>
        <dbReference type="ARBA" id="ARBA00022737"/>
    </source>
</evidence>
<dbReference type="SMART" id="SM00241">
    <property type="entry name" value="ZP"/>
    <property type="match status" value="1"/>
</dbReference>
<dbReference type="SUPFAM" id="SSF49899">
    <property type="entry name" value="Concanavalin A-like lectins/glucanases"/>
    <property type="match status" value="2"/>
</dbReference>
<feature type="domain" description="Sushi" evidence="7">
    <location>
        <begin position="482"/>
        <end position="539"/>
    </location>
</feature>
<evidence type="ECO:0000256" key="4">
    <source>
        <dbReference type="PROSITE-ProRule" id="PRU00302"/>
    </source>
</evidence>
<dbReference type="InterPro" id="IPR042235">
    <property type="entry name" value="ZP-C_dom"/>
</dbReference>
<feature type="domain" description="ZP" evidence="8">
    <location>
        <begin position="994"/>
        <end position="1235"/>
    </location>
</feature>
<name>A0A9D4R1F3_DREPO</name>
<comment type="caution">
    <text evidence="9">The sequence shown here is derived from an EMBL/GenBank/DDBJ whole genome shotgun (WGS) entry which is preliminary data.</text>
</comment>
<dbReference type="InterPro" id="IPR055355">
    <property type="entry name" value="ZP-C"/>
</dbReference>
<feature type="domain" description="Sushi" evidence="7">
    <location>
        <begin position="235"/>
        <end position="292"/>
    </location>
</feature>
<dbReference type="SUPFAM" id="SSF57535">
    <property type="entry name" value="Complement control module/SCR domain"/>
    <property type="match status" value="8"/>
</dbReference>
<reference evidence="9" key="1">
    <citation type="journal article" date="2019" name="bioRxiv">
        <title>The Genome of the Zebra Mussel, Dreissena polymorpha: A Resource for Invasive Species Research.</title>
        <authorList>
            <person name="McCartney M.A."/>
            <person name="Auch B."/>
            <person name="Kono T."/>
            <person name="Mallez S."/>
            <person name="Zhang Y."/>
            <person name="Obille A."/>
            <person name="Becker A."/>
            <person name="Abrahante J.E."/>
            <person name="Garbe J."/>
            <person name="Badalamenti J.P."/>
            <person name="Herman A."/>
            <person name="Mangelson H."/>
            <person name="Liachko I."/>
            <person name="Sullivan S."/>
            <person name="Sone E.D."/>
            <person name="Koren S."/>
            <person name="Silverstein K.A.T."/>
            <person name="Beckman K.B."/>
            <person name="Gohl D.M."/>
        </authorList>
    </citation>
    <scope>NUCLEOTIDE SEQUENCE</scope>
    <source>
        <strain evidence="9">Duluth1</strain>
        <tissue evidence="9">Whole animal</tissue>
    </source>
</reference>
<feature type="domain" description="MAM" evidence="6">
    <location>
        <begin position="35"/>
        <end position="187"/>
    </location>
</feature>
<feature type="domain" description="Sushi" evidence="7">
    <location>
        <begin position="656"/>
        <end position="713"/>
    </location>
</feature>
<dbReference type="PROSITE" id="PS50923">
    <property type="entry name" value="SUSHI"/>
    <property type="match status" value="8"/>
</dbReference>